<evidence type="ECO:0000313" key="1">
    <source>
        <dbReference type="EMBL" id="PTB56307.1"/>
    </source>
</evidence>
<evidence type="ECO:0000313" key="2">
    <source>
        <dbReference type="Proteomes" id="UP000241690"/>
    </source>
</evidence>
<protein>
    <submittedName>
        <fullName evidence="1">Uncharacterized protein</fullName>
    </submittedName>
</protein>
<dbReference type="Proteomes" id="UP000241690">
    <property type="component" value="Unassembled WGS sequence"/>
</dbReference>
<accession>A0A2T4AGX2</accession>
<dbReference type="EMBL" id="KZ679678">
    <property type="protein sequence ID" value="PTB56307.1"/>
    <property type="molecule type" value="Genomic_DNA"/>
</dbReference>
<dbReference type="RefSeq" id="XP_024775984.1">
    <property type="nucleotide sequence ID" value="XM_024914653.1"/>
</dbReference>
<name>A0A2T4AGX2_TRIHA</name>
<dbReference type="AlphaFoldDB" id="A0A2T4AGX2"/>
<sequence length="89" mass="10366">MREGKGLRVNDDVVAMNKKECGGRNDKCTICGLLVWVFDRLVLSSVENKKGLFREVFRHTHTHTHTHTYIYIYIPIYTISVYSQSSFKI</sequence>
<reference evidence="1 2" key="1">
    <citation type="submission" date="2016-07" db="EMBL/GenBank/DDBJ databases">
        <title>Multiple horizontal gene transfer events from other fungi enriched the ability of initially mycotrophic Trichoderma (Ascomycota) to feed on dead plant biomass.</title>
        <authorList>
            <consortium name="DOE Joint Genome Institute"/>
            <person name="Aerts A."/>
            <person name="Atanasova L."/>
            <person name="Chenthamara K."/>
            <person name="Zhang J."/>
            <person name="Grujic M."/>
            <person name="Henrissat B."/>
            <person name="Kuo A."/>
            <person name="Salamov A."/>
            <person name="Lipzen A."/>
            <person name="Labutti K."/>
            <person name="Barry K."/>
            <person name="Miao Y."/>
            <person name="Rahimi M.J."/>
            <person name="Shen Q."/>
            <person name="Grigoriev I.V."/>
            <person name="Kubicek C.P."/>
            <person name="Druzhinina I.S."/>
        </authorList>
    </citation>
    <scope>NUCLEOTIDE SEQUENCE [LARGE SCALE GENOMIC DNA]</scope>
    <source>
        <strain evidence="1 2">CBS 226.95</strain>
    </source>
</reference>
<proteinExistence type="predicted"/>
<keyword evidence="2" id="KW-1185">Reference proteome</keyword>
<dbReference type="GeneID" id="36623219"/>
<gene>
    <name evidence="1" type="ORF">M431DRAFT_372509</name>
</gene>
<organism evidence="1 2">
    <name type="scientific">Trichoderma harzianum CBS 226.95</name>
    <dbReference type="NCBI Taxonomy" id="983964"/>
    <lineage>
        <taxon>Eukaryota</taxon>
        <taxon>Fungi</taxon>
        <taxon>Dikarya</taxon>
        <taxon>Ascomycota</taxon>
        <taxon>Pezizomycotina</taxon>
        <taxon>Sordariomycetes</taxon>
        <taxon>Hypocreomycetidae</taxon>
        <taxon>Hypocreales</taxon>
        <taxon>Hypocreaceae</taxon>
        <taxon>Trichoderma</taxon>
    </lineage>
</organism>